<dbReference type="EMBL" id="CP136958">
    <property type="protein sequence ID" value="WOT01957.1"/>
    <property type="molecule type" value="Genomic_DNA"/>
</dbReference>
<feature type="binding site" evidence="7">
    <location>
        <position position="71"/>
    </location>
    <ligand>
        <name>tRNA</name>
        <dbReference type="ChEBI" id="CHEBI:17843"/>
    </ligand>
</feature>
<dbReference type="GO" id="GO:0000049">
    <property type="term" value="F:tRNA binding"/>
    <property type="evidence" value="ECO:0007669"/>
    <property type="project" value="UniProtKB-UniRule"/>
</dbReference>
<evidence type="ECO:0000256" key="8">
    <source>
        <dbReference type="RuleBase" id="RU000673"/>
    </source>
</evidence>
<comment type="similarity">
    <text evidence="5 7 9">Belongs to the PTH family.</text>
</comment>
<evidence type="ECO:0000256" key="7">
    <source>
        <dbReference type="HAMAP-Rule" id="MF_00083"/>
    </source>
</evidence>
<proteinExistence type="inferred from homology"/>
<comment type="function">
    <text evidence="7">Hydrolyzes ribosome-free peptidyl-tRNAs (with 1 or more amino acids incorporated), which drop off the ribosome during protein synthesis, or as a result of ribosome stalling.</text>
</comment>
<dbReference type="Pfam" id="PF01195">
    <property type="entry name" value="Pept_tRNA_hydro"/>
    <property type="match status" value="1"/>
</dbReference>
<evidence type="ECO:0000313" key="11">
    <source>
        <dbReference type="Proteomes" id="UP000234560"/>
    </source>
</evidence>
<dbReference type="GO" id="GO:0072344">
    <property type="term" value="P:rescue of stalled ribosome"/>
    <property type="evidence" value="ECO:0007669"/>
    <property type="project" value="UniProtKB-UniRule"/>
</dbReference>
<evidence type="ECO:0000256" key="5">
    <source>
        <dbReference type="ARBA" id="ARBA00038063"/>
    </source>
</evidence>
<feature type="binding site" evidence="7">
    <location>
        <position position="117"/>
    </location>
    <ligand>
        <name>tRNA</name>
        <dbReference type="ChEBI" id="CHEBI:17843"/>
    </ligand>
</feature>
<sequence>MRLFRKQPHPIWIVVGLGNPGPRYEATRHNVGYMVIDMLVGDAAWEPIRGIPARYILSGDVAYVRSNTYMNESGDAVGPVAKKWGVDPGHVVVVHDELDLPVGKLKLKVGGNENGHNGLKSVSEWLGREYVRVKVGVGRPQGVSVVEHVLGPVDEGTDIAGAAEAVREICAEGVVKAQNSVNARK</sequence>
<feature type="binding site" evidence="7">
    <location>
        <position position="24"/>
    </location>
    <ligand>
        <name>tRNA</name>
        <dbReference type="ChEBI" id="CHEBI:17843"/>
    </ligand>
</feature>
<accession>A0AAF1BW11</accession>
<evidence type="ECO:0000256" key="3">
    <source>
        <dbReference type="ARBA" id="ARBA00022801"/>
    </source>
</evidence>
<dbReference type="InterPro" id="IPR018171">
    <property type="entry name" value="Pept_tRNA_hydro_CS"/>
</dbReference>
<keyword evidence="2 7" id="KW-0820">tRNA-binding</keyword>
<feature type="site" description="Stabilizes the basic form of H active site to accept a proton" evidence="7">
    <location>
        <position position="96"/>
    </location>
</feature>
<evidence type="ECO:0000256" key="2">
    <source>
        <dbReference type="ARBA" id="ARBA00022555"/>
    </source>
</evidence>
<feature type="binding site" evidence="7">
    <location>
        <position position="69"/>
    </location>
    <ligand>
        <name>tRNA</name>
        <dbReference type="ChEBI" id="CHEBI:17843"/>
    </ligand>
</feature>
<dbReference type="Gene3D" id="3.40.50.1470">
    <property type="entry name" value="Peptidyl-tRNA hydrolase"/>
    <property type="match status" value="1"/>
</dbReference>
<dbReference type="KEGG" id="cpyr:CYJ47_12015"/>
<reference evidence="10" key="2">
    <citation type="submission" date="2023-10" db="EMBL/GenBank/DDBJ databases">
        <authorList>
            <person name="Choi B."/>
        </authorList>
    </citation>
    <scope>NUCLEOTIDE SEQUENCE</scope>
    <source>
        <strain evidence="10">UMB0763</strain>
    </source>
</reference>
<dbReference type="SUPFAM" id="SSF53178">
    <property type="entry name" value="Peptidyl-tRNA hydrolase-like"/>
    <property type="match status" value="1"/>
</dbReference>
<dbReference type="PANTHER" id="PTHR17224">
    <property type="entry name" value="PEPTIDYL-TRNA HYDROLASE"/>
    <property type="match status" value="1"/>
</dbReference>
<dbReference type="PROSITE" id="PS01195">
    <property type="entry name" value="PEPT_TRNA_HYDROL_1"/>
    <property type="match status" value="1"/>
</dbReference>
<evidence type="ECO:0000256" key="4">
    <source>
        <dbReference type="ARBA" id="ARBA00022884"/>
    </source>
</evidence>
<dbReference type="GO" id="GO:0005737">
    <property type="term" value="C:cytoplasm"/>
    <property type="evidence" value="ECO:0007669"/>
    <property type="project" value="UniProtKB-SubCell"/>
</dbReference>
<dbReference type="GO" id="GO:0004045">
    <property type="term" value="F:peptidyl-tRNA hydrolase activity"/>
    <property type="evidence" value="ECO:0007669"/>
    <property type="project" value="UniProtKB-UniRule"/>
</dbReference>
<reference evidence="10" key="1">
    <citation type="submission" date="2017-12" db="EMBL/GenBank/DDBJ databases">
        <authorList>
            <person name="Thomas-White K."/>
            <person name="Wolfe A.J."/>
        </authorList>
    </citation>
    <scope>NUCLEOTIDE SEQUENCE</scope>
    <source>
        <strain evidence="10">UMB0763</strain>
    </source>
</reference>
<evidence type="ECO:0000313" key="10">
    <source>
        <dbReference type="EMBL" id="WOT01957.1"/>
    </source>
</evidence>
<dbReference type="CDD" id="cd00462">
    <property type="entry name" value="PTH"/>
    <property type="match status" value="1"/>
</dbReference>
<comment type="function">
    <text evidence="7">Catalyzes the release of premature peptidyl moieties from peptidyl-tRNA molecules trapped in stalled 50S ribosomal subunits, and thus maintains levels of free tRNAs and 50S ribosomes.</text>
</comment>
<evidence type="ECO:0000256" key="9">
    <source>
        <dbReference type="RuleBase" id="RU004320"/>
    </source>
</evidence>
<evidence type="ECO:0000256" key="6">
    <source>
        <dbReference type="ARBA" id="ARBA00050038"/>
    </source>
</evidence>
<comment type="subunit">
    <text evidence="7">Monomer.</text>
</comment>
<dbReference type="AlphaFoldDB" id="A0AAF1BW11"/>
<comment type="subcellular location">
    <subcellularLocation>
        <location evidence="7">Cytoplasm</location>
    </subcellularLocation>
</comment>
<dbReference type="Proteomes" id="UP000234560">
    <property type="component" value="Chromosome"/>
</dbReference>
<dbReference type="NCBIfam" id="TIGR00447">
    <property type="entry name" value="pth"/>
    <property type="match status" value="1"/>
</dbReference>
<protein>
    <recommendedName>
        <fullName evidence="6 7">Peptidyl-tRNA hydrolase</fullName>
        <shortName evidence="7">Pth</shortName>
        <ecNumber evidence="1 7">3.1.1.29</ecNumber>
    </recommendedName>
</protein>
<feature type="site" description="Discriminates between blocked and unblocked aminoacyl-tRNA" evidence="7">
    <location>
        <position position="19"/>
    </location>
</feature>
<dbReference type="HAMAP" id="MF_00083">
    <property type="entry name" value="Pept_tRNA_hydro_bact"/>
    <property type="match status" value="1"/>
</dbReference>
<gene>
    <name evidence="7 10" type="primary">pth</name>
    <name evidence="10" type="ORF">CYJ47_12015</name>
</gene>
<keyword evidence="7" id="KW-0963">Cytoplasm</keyword>
<organism evidence="10 11">
    <name type="scientific">Corynebacterium pyruviciproducens</name>
    <dbReference type="NCBI Taxonomy" id="598660"/>
    <lineage>
        <taxon>Bacteria</taxon>
        <taxon>Bacillati</taxon>
        <taxon>Actinomycetota</taxon>
        <taxon>Actinomycetes</taxon>
        <taxon>Mycobacteriales</taxon>
        <taxon>Corynebacteriaceae</taxon>
        <taxon>Corynebacterium</taxon>
    </lineage>
</organism>
<dbReference type="InterPro" id="IPR036416">
    <property type="entry name" value="Pept_tRNA_hydro_sf"/>
</dbReference>
<evidence type="ECO:0000256" key="1">
    <source>
        <dbReference type="ARBA" id="ARBA00013260"/>
    </source>
</evidence>
<dbReference type="InterPro" id="IPR001328">
    <property type="entry name" value="Pept_tRNA_hydro"/>
</dbReference>
<keyword evidence="4 7" id="KW-0694">RNA-binding</keyword>
<dbReference type="PANTHER" id="PTHR17224:SF1">
    <property type="entry name" value="PEPTIDYL-TRNA HYDROLASE"/>
    <property type="match status" value="1"/>
</dbReference>
<feature type="active site" description="Proton acceptor" evidence="7">
    <location>
        <position position="29"/>
    </location>
</feature>
<name>A0AAF1BW11_9CORY</name>
<dbReference type="GO" id="GO:0006515">
    <property type="term" value="P:protein quality control for misfolded or incompletely synthesized proteins"/>
    <property type="evidence" value="ECO:0007669"/>
    <property type="project" value="UniProtKB-UniRule"/>
</dbReference>
<keyword evidence="3 7" id="KW-0378">Hydrolase</keyword>
<dbReference type="RefSeq" id="WP_101678507.1">
    <property type="nucleotide sequence ID" value="NZ_CAMIHY010000059.1"/>
</dbReference>
<dbReference type="EC" id="3.1.1.29" evidence="1 7"/>
<comment type="catalytic activity">
    <reaction evidence="7 8">
        <text>an N-acyl-L-alpha-aminoacyl-tRNA + H2O = an N-acyl-L-amino acid + a tRNA + H(+)</text>
        <dbReference type="Rhea" id="RHEA:54448"/>
        <dbReference type="Rhea" id="RHEA-COMP:10123"/>
        <dbReference type="Rhea" id="RHEA-COMP:13883"/>
        <dbReference type="ChEBI" id="CHEBI:15377"/>
        <dbReference type="ChEBI" id="CHEBI:15378"/>
        <dbReference type="ChEBI" id="CHEBI:59874"/>
        <dbReference type="ChEBI" id="CHEBI:78442"/>
        <dbReference type="ChEBI" id="CHEBI:138191"/>
        <dbReference type="EC" id="3.1.1.29"/>
    </reaction>
</comment>